<evidence type="ECO:0000256" key="1">
    <source>
        <dbReference type="ARBA" id="ARBA00008520"/>
    </source>
</evidence>
<evidence type="ECO:0008006" key="6">
    <source>
        <dbReference type="Google" id="ProtNLM"/>
    </source>
</evidence>
<protein>
    <recommendedName>
        <fullName evidence="6">ABC transporter substrate-binding protein</fullName>
    </recommendedName>
</protein>
<dbReference type="AlphaFoldDB" id="A0A2M7H3B6"/>
<evidence type="ECO:0000256" key="3">
    <source>
        <dbReference type="ARBA" id="ARBA00022729"/>
    </source>
</evidence>
<dbReference type="InterPro" id="IPR006059">
    <property type="entry name" value="SBP"/>
</dbReference>
<dbReference type="Gene3D" id="3.40.190.10">
    <property type="entry name" value="Periplasmic binding protein-like II"/>
    <property type="match status" value="1"/>
</dbReference>
<gene>
    <name evidence="4" type="ORF">COW24_04115</name>
</gene>
<dbReference type="Proteomes" id="UP000230292">
    <property type="component" value="Unassembled WGS sequence"/>
</dbReference>
<comment type="caution">
    <text evidence="4">The sequence shown here is derived from an EMBL/GenBank/DDBJ whole genome shotgun (WGS) entry which is preliminary data.</text>
</comment>
<dbReference type="PANTHER" id="PTHR30061:SF50">
    <property type="entry name" value="MALTOSE_MALTODEXTRIN-BINDING PERIPLASMIC PROTEIN"/>
    <property type="match status" value="1"/>
</dbReference>
<dbReference type="GO" id="GO:0055052">
    <property type="term" value="C:ATP-binding cassette (ABC) transporter complex, substrate-binding subunit-containing"/>
    <property type="evidence" value="ECO:0007669"/>
    <property type="project" value="TreeGrafter"/>
</dbReference>
<dbReference type="GO" id="GO:0015768">
    <property type="term" value="P:maltose transport"/>
    <property type="evidence" value="ECO:0007669"/>
    <property type="project" value="TreeGrafter"/>
</dbReference>
<dbReference type="GO" id="GO:0042956">
    <property type="term" value="P:maltodextrin transmembrane transport"/>
    <property type="evidence" value="ECO:0007669"/>
    <property type="project" value="TreeGrafter"/>
</dbReference>
<accession>A0A2M7H3B6</accession>
<evidence type="ECO:0000313" key="4">
    <source>
        <dbReference type="EMBL" id="PIW36721.1"/>
    </source>
</evidence>
<dbReference type="EMBL" id="PFGC01000042">
    <property type="protein sequence ID" value="PIW36721.1"/>
    <property type="molecule type" value="Genomic_DNA"/>
</dbReference>
<dbReference type="Pfam" id="PF13416">
    <property type="entry name" value="SBP_bac_8"/>
    <property type="match status" value="1"/>
</dbReference>
<keyword evidence="3" id="KW-0732">Signal</keyword>
<proteinExistence type="inferred from homology"/>
<organism evidence="4 5">
    <name type="scientific">Candidatus Kerfeldbacteria bacterium CG15_BIG_FIL_POST_REV_8_21_14_020_45_12</name>
    <dbReference type="NCBI Taxonomy" id="2014247"/>
    <lineage>
        <taxon>Bacteria</taxon>
        <taxon>Candidatus Kerfeldiibacteriota</taxon>
    </lineage>
</organism>
<dbReference type="GO" id="GO:1901982">
    <property type="term" value="F:maltose binding"/>
    <property type="evidence" value="ECO:0007669"/>
    <property type="project" value="TreeGrafter"/>
</dbReference>
<evidence type="ECO:0000313" key="5">
    <source>
        <dbReference type="Proteomes" id="UP000230292"/>
    </source>
</evidence>
<dbReference type="PANTHER" id="PTHR30061">
    <property type="entry name" value="MALTOSE-BINDING PERIPLASMIC PROTEIN"/>
    <property type="match status" value="1"/>
</dbReference>
<name>A0A2M7H3B6_9BACT</name>
<comment type="similarity">
    <text evidence="1">Belongs to the bacterial solute-binding protein 1 family.</text>
</comment>
<keyword evidence="2" id="KW-0813">Transport</keyword>
<sequence>MAFSPLVRRFRKQIAAFLMLFVMLVGVGQSCGGGSSNLVAPEPVTLTIWRVGDSNDAFGRAIAEYSAVYPHVTFQYKQMPEEGYEEALLSAWSKGEGPDIFSVPNWRLGKFREYASPMPAKADFVRSFAKKSFGRTQVVVEPRSTVFLSEQQILDTYPQAVADDILFDGKVYGLPLATDALVMFYNRDLLARAQVAVPPATWGEFVDAVKAMTVHDDERAVVLPAAALGTADNVPYFMDLLSVIMMQNGTQMMSGSRVSFAAETDSGIPGVESVDFYRKFADNEFSTFTWDDQQLNALEAFTQGTLGFYFGYQTDIQDIEQRAPGLSYSYAKLPQIDEDNPVNYLSYNVETVHIGSENSDHAWNFLNFATTEDQVRTYLETTGKVPALKVLIGETQSDPKLGPFSQQALTARSWYHGVDPDGALRAFHDMVVEANEQIVPLIDIVSLAQQKVGLTL</sequence>
<reference evidence="4 5" key="1">
    <citation type="submission" date="2017-09" db="EMBL/GenBank/DDBJ databases">
        <title>Depth-based differentiation of microbial function through sediment-hosted aquifers and enrichment of novel symbionts in the deep terrestrial subsurface.</title>
        <authorList>
            <person name="Probst A.J."/>
            <person name="Ladd B."/>
            <person name="Jarett J.K."/>
            <person name="Geller-Mcgrath D.E."/>
            <person name="Sieber C.M."/>
            <person name="Emerson J.B."/>
            <person name="Anantharaman K."/>
            <person name="Thomas B.C."/>
            <person name="Malmstrom R."/>
            <person name="Stieglmeier M."/>
            <person name="Klingl A."/>
            <person name="Woyke T."/>
            <person name="Ryan C.M."/>
            <person name="Banfield J.F."/>
        </authorList>
    </citation>
    <scope>NUCLEOTIDE SEQUENCE [LARGE SCALE GENOMIC DNA]</scope>
    <source>
        <strain evidence="4">CG15_BIG_FIL_POST_REV_8_21_14_020_45_12</strain>
    </source>
</reference>
<evidence type="ECO:0000256" key="2">
    <source>
        <dbReference type="ARBA" id="ARBA00022448"/>
    </source>
</evidence>
<dbReference type="SUPFAM" id="SSF53850">
    <property type="entry name" value="Periplasmic binding protein-like II"/>
    <property type="match status" value="1"/>
</dbReference>